<dbReference type="GO" id="GO:0030054">
    <property type="term" value="C:cell junction"/>
    <property type="evidence" value="ECO:0007669"/>
    <property type="project" value="TreeGrafter"/>
</dbReference>
<feature type="domain" description="PDZ" evidence="3">
    <location>
        <begin position="39"/>
        <end position="92"/>
    </location>
</feature>
<dbReference type="GO" id="GO:0097120">
    <property type="term" value="P:receptor localization to synapse"/>
    <property type="evidence" value="ECO:0007669"/>
    <property type="project" value="TreeGrafter"/>
</dbReference>
<dbReference type="GO" id="GO:0016323">
    <property type="term" value="C:basolateral plasma membrane"/>
    <property type="evidence" value="ECO:0007669"/>
    <property type="project" value="TreeGrafter"/>
</dbReference>
<dbReference type="Ensembl" id="ENSMCST00000004470.1">
    <property type="protein sequence ID" value="ENSMCSP00000004370.1"/>
    <property type="gene ID" value="ENSMCSG00000003131.1"/>
</dbReference>
<dbReference type="Pfam" id="PF00595">
    <property type="entry name" value="PDZ"/>
    <property type="match status" value="1"/>
</dbReference>
<dbReference type="GO" id="GO:0043113">
    <property type="term" value="P:receptor clustering"/>
    <property type="evidence" value="ECO:0007669"/>
    <property type="project" value="TreeGrafter"/>
</dbReference>
<keyword evidence="5" id="KW-1185">Reference proteome</keyword>
<protein>
    <recommendedName>
        <fullName evidence="3">PDZ domain-containing protein</fullName>
    </recommendedName>
</protein>
<name>A0A8C5TCH9_9PASS</name>
<sequence>GTGAAGRSVRSGRGARAGWSTCCSPAPPGGVGGERKPLMIMLHRENDTLGFNIIGGRPNQESSEGIYVSKILENGPADKAEGLQIHDKIIEVRKHSHQWISLSYYQINKGFDGFHPKYVVIFPFCCV</sequence>
<organism evidence="4 5">
    <name type="scientific">Malurus cyaneus samueli</name>
    <dbReference type="NCBI Taxonomy" id="2593467"/>
    <lineage>
        <taxon>Eukaryota</taxon>
        <taxon>Metazoa</taxon>
        <taxon>Chordata</taxon>
        <taxon>Craniata</taxon>
        <taxon>Vertebrata</taxon>
        <taxon>Euteleostomi</taxon>
        <taxon>Archelosauria</taxon>
        <taxon>Archosauria</taxon>
        <taxon>Dinosauria</taxon>
        <taxon>Saurischia</taxon>
        <taxon>Theropoda</taxon>
        <taxon>Coelurosauria</taxon>
        <taxon>Aves</taxon>
        <taxon>Neognathae</taxon>
        <taxon>Neoaves</taxon>
        <taxon>Telluraves</taxon>
        <taxon>Australaves</taxon>
        <taxon>Passeriformes</taxon>
        <taxon>Meliphagoidea</taxon>
        <taxon>Maluridae</taxon>
        <taxon>Malurus</taxon>
    </lineage>
</organism>
<comment type="subcellular location">
    <subcellularLocation>
        <location evidence="1">Membrane</location>
    </subcellularLocation>
</comment>
<dbReference type="PANTHER" id="PTHR23119">
    <property type="entry name" value="DISCS LARGE"/>
    <property type="match status" value="1"/>
</dbReference>
<dbReference type="PANTHER" id="PTHR23119:SF51">
    <property type="entry name" value="DISKS LARGE 1 TUMOR SUPPRESSOR PROTEIN"/>
    <property type="match status" value="1"/>
</dbReference>
<evidence type="ECO:0000259" key="3">
    <source>
        <dbReference type="PROSITE" id="PS50106"/>
    </source>
</evidence>
<dbReference type="SUPFAM" id="SSF50156">
    <property type="entry name" value="PDZ domain-like"/>
    <property type="match status" value="1"/>
</dbReference>
<dbReference type="GO" id="GO:0045197">
    <property type="term" value="P:establishment or maintenance of epithelial cell apical/basal polarity"/>
    <property type="evidence" value="ECO:0007669"/>
    <property type="project" value="TreeGrafter"/>
</dbReference>
<dbReference type="InterPro" id="IPR050614">
    <property type="entry name" value="Synaptic_Scaffolding_LAP-MAGUK"/>
</dbReference>
<evidence type="ECO:0000256" key="1">
    <source>
        <dbReference type="ARBA" id="ARBA00004370"/>
    </source>
</evidence>
<keyword evidence="2" id="KW-0472">Membrane</keyword>
<evidence type="ECO:0000313" key="5">
    <source>
        <dbReference type="Proteomes" id="UP000694560"/>
    </source>
</evidence>
<proteinExistence type="predicted"/>
<dbReference type="InterPro" id="IPR001478">
    <property type="entry name" value="PDZ"/>
</dbReference>
<evidence type="ECO:0000256" key="2">
    <source>
        <dbReference type="ARBA" id="ARBA00023136"/>
    </source>
</evidence>
<dbReference type="OrthoDB" id="6270329at2759"/>
<evidence type="ECO:0000313" key="4">
    <source>
        <dbReference type="Ensembl" id="ENSMCSP00000004370.1"/>
    </source>
</evidence>
<dbReference type="InterPro" id="IPR036034">
    <property type="entry name" value="PDZ_sf"/>
</dbReference>
<dbReference type="Proteomes" id="UP000694560">
    <property type="component" value="Unplaced"/>
</dbReference>
<dbReference type="PROSITE" id="PS50106">
    <property type="entry name" value="PDZ"/>
    <property type="match status" value="1"/>
</dbReference>
<dbReference type="AlphaFoldDB" id="A0A8C5TCH9"/>
<reference evidence="4" key="1">
    <citation type="submission" date="2025-08" db="UniProtKB">
        <authorList>
            <consortium name="Ensembl"/>
        </authorList>
    </citation>
    <scope>IDENTIFICATION</scope>
</reference>
<accession>A0A8C5TCH9</accession>
<dbReference type="GO" id="GO:0019901">
    <property type="term" value="F:protein kinase binding"/>
    <property type="evidence" value="ECO:0007669"/>
    <property type="project" value="TreeGrafter"/>
</dbReference>
<reference evidence="4" key="2">
    <citation type="submission" date="2025-09" db="UniProtKB">
        <authorList>
            <consortium name="Ensembl"/>
        </authorList>
    </citation>
    <scope>IDENTIFICATION</scope>
</reference>
<dbReference type="Gene3D" id="2.30.42.10">
    <property type="match status" value="1"/>
</dbReference>
<dbReference type="GO" id="GO:0098609">
    <property type="term" value="P:cell-cell adhesion"/>
    <property type="evidence" value="ECO:0007669"/>
    <property type="project" value="TreeGrafter"/>
</dbReference>